<dbReference type="EMBL" id="CAMXCT010002602">
    <property type="protein sequence ID" value="CAI3999254.1"/>
    <property type="molecule type" value="Genomic_DNA"/>
</dbReference>
<reference evidence="2 3" key="2">
    <citation type="submission" date="2024-05" db="EMBL/GenBank/DDBJ databases">
        <authorList>
            <person name="Chen Y."/>
            <person name="Shah S."/>
            <person name="Dougan E. K."/>
            <person name="Thang M."/>
            <person name="Chan C."/>
        </authorList>
    </citation>
    <scope>NUCLEOTIDE SEQUENCE [LARGE SCALE GENOMIC DNA]</scope>
</reference>
<dbReference type="EMBL" id="CAMXCT020002602">
    <property type="protein sequence ID" value="CAL1152629.1"/>
    <property type="molecule type" value="Genomic_DNA"/>
</dbReference>
<evidence type="ECO:0000313" key="2">
    <source>
        <dbReference type="EMBL" id="CAL4786566.1"/>
    </source>
</evidence>
<protein>
    <submittedName>
        <fullName evidence="1">Uncharacterized protein</fullName>
    </submittedName>
</protein>
<accession>A0A9P1CVV8</accession>
<reference evidence="1" key="1">
    <citation type="submission" date="2022-10" db="EMBL/GenBank/DDBJ databases">
        <authorList>
            <person name="Chen Y."/>
            <person name="Dougan E. K."/>
            <person name="Chan C."/>
            <person name="Rhodes N."/>
            <person name="Thang M."/>
        </authorList>
    </citation>
    <scope>NUCLEOTIDE SEQUENCE</scope>
</reference>
<proteinExistence type="predicted"/>
<name>A0A9P1CVV8_9DINO</name>
<gene>
    <name evidence="1" type="ORF">C1SCF055_LOCUS25476</name>
</gene>
<dbReference type="EMBL" id="CAMXCT030002602">
    <property type="protein sequence ID" value="CAL4786566.1"/>
    <property type="molecule type" value="Genomic_DNA"/>
</dbReference>
<sequence length="245" mass="27592">MKIYVLILGAVHATNNADKCVFPNKPRVPYYWDENCKLGDLGCWADGLHEECRFCGDVPYITECPEDAKMPKYKTCYFPVPPVTEYYWEPKCKLNAAERVDKGCKADGRHRECRFCGSGAYADVPCPVQRCTFSAEPNIPHFWDSTCEIGKKGCNADGIHVECRFCDAKPFLDVPCPPEVRPPYPTDECYFPQGTGQSYYWDNNCQLGLDGCYADGIHEQCRYCGKGSGGAFKHIPCPSERAIFP</sequence>
<organism evidence="1">
    <name type="scientific">Cladocopium goreaui</name>
    <dbReference type="NCBI Taxonomy" id="2562237"/>
    <lineage>
        <taxon>Eukaryota</taxon>
        <taxon>Sar</taxon>
        <taxon>Alveolata</taxon>
        <taxon>Dinophyceae</taxon>
        <taxon>Suessiales</taxon>
        <taxon>Symbiodiniaceae</taxon>
        <taxon>Cladocopium</taxon>
    </lineage>
</organism>
<comment type="caution">
    <text evidence="1">The sequence shown here is derived from an EMBL/GenBank/DDBJ whole genome shotgun (WGS) entry which is preliminary data.</text>
</comment>
<keyword evidence="3" id="KW-1185">Reference proteome</keyword>
<evidence type="ECO:0000313" key="3">
    <source>
        <dbReference type="Proteomes" id="UP001152797"/>
    </source>
</evidence>
<dbReference type="OrthoDB" id="10279540at2759"/>
<dbReference type="AlphaFoldDB" id="A0A9P1CVV8"/>
<dbReference type="Proteomes" id="UP001152797">
    <property type="component" value="Unassembled WGS sequence"/>
</dbReference>
<evidence type="ECO:0000313" key="1">
    <source>
        <dbReference type="EMBL" id="CAI3999254.1"/>
    </source>
</evidence>